<name>A0ABD1JLS5_9TELE</name>
<evidence type="ECO:0000313" key="3">
    <source>
        <dbReference type="Proteomes" id="UP001591681"/>
    </source>
</evidence>
<dbReference type="SUPFAM" id="SSF56496">
    <property type="entry name" value="Fibrinogen C-terminal domain-like"/>
    <property type="match status" value="1"/>
</dbReference>
<feature type="domain" description="Fibrinogen C-terminal" evidence="1">
    <location>
        <begin position="7"/>
        <end position="243"/>
    </location>
</feature>
<dbReference type="InterPro" id="IPR036056">
    <property type="entry name" value="Fibrinogen-like_C"/>
</dbReference>
<reference evidence="2 3" key="1">
    <citation type="submission" date="2024-09" db="EMBL/GenBank/DDBJ databases">
        <title>A chromosome-level genome assembly of Gray's grenadier anchovy, Coilia grayii.</title>
        <authorList>
            <person name="Fu Z."/>
        </authorList>
    </citation>
    <scope>NUCLEOTIDE SEQUENCE [LARGE SCALE GENOMIC DNA]</scope>
    <source>
        <strain evidence="2">G4</strain>
        <tissue evidence="2">Muscle</tissue>
    </source>
</reference>
<dbReference type="InterPro" id="IPR014716">
    <property type="entry name" value="Fibrinogen_a/b/g_C_1"/>
</dbReference>
<protein>
    <recommendedName>
        <fullName evidence="1">Fibrinogen C-terminal domain-containing protein</fullName>
    </recommendedName>
</protein>
<gene>
    <name evidence="2" type="ORF">ACEWY4_017957</name>
</gene>
<dbReference type="EMBL" id="JBHFQA010000015">
    <property type="protein sequence ID" value="KAL2086898.1"/>
    <property type="molecule type" value="Genomic_DNA"/>
</dbReference>
<evidence type="ECO:0000313" key="2">
    <source>
        <dbReference type="EMBL" id="KAL2086898.1"/>
    </source>
</evidence>
<sequence length="248" mass="29097">MVQSHLFGRTFLPIDCEEYFQNGTKHNGVYTIYPAGEDSAMEVYCDMGCTENEDHEGGQWTVIQRREDGSVNFHRPWGDYKEGFGNKSGEYWLGLQNIYLLTWGHKYELKVEMEDFEGGKVFALYSSFAVESEDEGYRLRVMDFNDGGAGDSLQHQNGARFSAFDRDQDNIYVNCADYHRGGFWFNQCYYYYYYYYYYFVGSSPNGDYKWKDYNNGYDGVIWGTWKGTYYSLKSITMKIKRVPLPEVD</sequence>
<dbReference type="PANTHER" id="PTHR19143">
    <property type="entry name" value="FIBRINOGEN/TENASCIN/ANGIOPOEITIN"/>
    <property type="match status" value="1"/>
</dbReference>
<dbReference type="InterPro" id="IPR002181">
    <property type="entry name" value="Fibrinogen_a/b/g_C_dom"/>
</dbReference>
<dbReference type="SMART" id="SM00186">
    <property type="entry name" value="FBG"/>
    <property type="match status" value="1"/>
</dbReference>
<comment type="caution">
    <text evidence="2">The sequence shown here is derived from an EMBL/GenBank/DDBJ whole genome shotgun (WGS) entry which is preliminary data.</text>
</comment>
<dbReference type="PROSITE" id="PS51406">
    <property type="entry name" value="FIBRINOGEN_C_2"/>
    <property type="match status" value="1"/>
</dbReference>
<dbReference type="PANTHER" id="PTHR19143:SF225">
    <property type="entry name" value="MICROFIBRIL-ASSOCIATED GLYCOPROTEIN 4"/>
    <property type="match status" value="1"/>
</dbReference>
<organism evidence="2 3">
    <name type="scientific">Coilia grayii</name>
    <name type="common">Gray's grenadier anchovy</name>
    <dbReference type="NCBI Taxonomy" id="363190"/>
    <lineage>
        <taxon>Eukaryota</taxon>
        <taxon>Metazoa</taxon>
        <taxon>Chordata</taxon>
        <taxon>Craniata</taxon>
        <taxon>Vertebrata</taxon>
        <taxon>Euteleostomi</taxon>
        <taxon>Actinopterygii</taxon>
        <taxon>Neopterygii</taxon>
        <taxon>Teleostei</taxon>
        <taxon>Clupei</taxon>
        <taxon>Clupeiformes</taxon>
        <taxon>Clupeoidei</taxon>
        <taxon>Engraulidae</taxon>
        <taxon>Coilinae</taxon>
        <taxon>Coilia</taxon>
    </lineage>
</organism>
<keyword evidence="3" id="KW-1185">Reference proteome</keyword>
<dbReference type="Gene3D" id="3.90.215.10">
    <property type="entry name" value="Gamma Fibrinogen, chain A, domain 1"/>
    <property type="match status" value="1"/>
</dbReference>
<accession>A0ABD1JLS5</accession>
<dbReference type="Pfam" id="PF00147">
    <property type="entry name" value="Fibrinogen_C"/>
    <property type="match status" value="1"/>
</dbReference>
<dbReference type="CDD" id="cd00087">
    <property type="entry name" value="FReD"/>
    <property type="match status" value="1"/>
</dbReference>
<dbReference type="InterPro" id="IPR050373">
    <property type="entry name" value="Fibrinogen_C-term_domain"/>
</dbReference>
<evidence type="ECO:0000259" key="1">
    <source>
        <dbReference type="PROSITE" id="PS51406"/>
    </source>
</evidence>
<proteinExistence type="predicted"/>
<dbReference type="AlphaFoldDB" id="A0ABD1JLS5"/>
<dbReference type="Proteomes" id="UP001591681">
    <property type="component" value="Unassembled WGS sequence"/>
</dbReference>